<proteinExistence type="predicted"/>
<feature type="compositionally biased region" description="Low complexity" evidence="1">
    <location>
        <begin position="31"/>
        <end position="49"/>
    </location>
</feature>
<dbReference type="EMBL" id="AP006618">
    <property type="protein sequence ID" value="BAD55915.1"/>
    <property type="molecule type" value="Genomic_DNA"/>
</dbReference>
<organism evidence="2 3">
    <name type="scientific">Nocardia farcinica (strain IFM 10152)</name>
    <dbReference type="NCBI Taxonomy" id="247156"/>
    <lineage>
        <taxon>Bacteria</taxon>
        <taxon>Bacillati</taxon>
        <taxon>Actinomycetota</taxon>
        <taxon>Actinomycetes</taxon>
        <taxon>Mycobacteriales</taxon>
        <taxon>Nocardiaceae</taxon>
        <taxon>Nocardia</taxon>
    </lineage>
</organism>
<feature type="compositionally biased region" description="Polar residues" evidence="1">
    <location>
        <begin position="50"/>
        <end position="64"/>
    </location>
</feature>
<accession>Q5Z0X6</accession>
<name>Q5Z0X6_NOCFA</name>
<protein>
    <submittedName>
        <fullName evidence="2">Uncharacterized protein</fullName>
    </submittedName>
</protein>
<dbReference type="AlphaFoldDB" id="Q5Z0X6"/>
<sequence>MGLPVWTGIACQEGNSRRGNAAGISDGCGCPPSSTEAPPSSTEAPPSSTDAPRSSTDAAPSSTEAMVAGLGLEQDRACSGKGQAVARRGPRARLPAQTATRSGTAWSDLATVFVVLVLYTVARPTLHLTHVVVTGTEARRC</sequence>
<dbReference type="KEGG" id="nfa:NFA_10700"/>
<dbReference type="STRING" id="247156.NFA_10700"/>
<reference evidence="2 3" key="1">
    <citation type="journal article" date="2004" name="Proc. Natl. Acad. Sci. U.S.A.">
        <title>The complete genomic sequence of Nocardia farcinica IFM 10152.</title>
        <authorList>
            <person name="Ishikawa J."/>
            <person name="Yamashita A."/>
            <person name="Mikami Y."/>
            <person name="Hoshino Y."/>
            <person name="Kurita H."/>
            <person name="Hotta K."/>
            <person name="Shiba T."/>
            <person name="Hattori M."/>
        </authorList>
    </citation>
    <scope>NUCLEOTIDE SEQUENCE [LARGE SCALE GENOMIC DNA]</scope>
    <source>
        <strain evidence="2 3">IFM 10152</strain>
    </source>
</reference>
<gene>
    <name evidence="2" type="ordered locus">NFA_10700</name>
</gene>
<feature type="region of interest" description="Disordered" evidence="1">
    <location>
        <begin position="13"/>
        <end position="101"/>
    </location>
</feature>
<evidence type="ECO:0000313" key="2">
    <source>
        <dbReference type="EMBL" id="BAD55915.1"/>
    </source>
</evidence>
<evidence type="ECO:0000313" key="3">
    <source>
        <dbReference type="Proteomes" id="UP000006820"/>
    </source>
</evidence>
<keyword evidence="3" id="KW-1185">Reference proteome</keyword>
<dbReference type="Proteomes" id="UP000006820">
    <property type="component" value="Chromosome"/>
</dbReference>
<dbReference type="HOGENOM" id="CLU_1823348_0_0_11"/>
<evidence type="ECO:0000256" key="1">
    <source>
        <dbReference type="SAM" id="MobiDB-lite"/>
    </source>
</evidence>